<protein>
    <submittedName>
        <fullName evidence="1">SFRICE_039843</fullName>
    </submittedName>
</protein>
<proteinExistence type="predicted"/>
<evidence type="ECO:0000313" key="1">
    <source>
        <dbReference type="EMBL" id="SOQ58665.1"/>
    </source>
</evidence>
<sequence>MLFRSNSTSIIIQCQYYTTPIVAVKPFRVRNIKPNSIPFSSFNIHAMRMQWALVLQLKSTFKISMSIDRNWIQESLRQTRQAPGALVCERDGAIQPT</sequence>
<name>A0A2H1X017_SPOFR</name>
<dbReference type="EMBL" id="ODYU01012383">
    <property type="protein sequence ID" value="SOQ58665.1"/>
    <property type="molecule type" value="Genomic_DNA"/>
</dbReference>
<accession>A0A2H1X017</accession>
<gene>
    <name evidence="1" type="ORF">SFRICE_039843</name>
</gene>
<dbReference type="AlphaFoldDB" id="A0A2H1X017"/>
<organism evidence="1">
    <name type="scientific">Spodoptera frugiperda</name>
    <name type="common">Fall armyworm</name>
    <dbReference type="NCBI Taxonomy" id="7108"/>
    <lineage>
        <taxon>Eukaryota</taxon>
        <taxon>Metazoa</taxon>
        <taxon>Ecdysozoa</taxon>
        <taxon>Arthropoda</taxon>
        <taxon>Hexapoda</taxon>
        <taxon>Insecta</taxon>
        <taxon>Pterygota</taxon>
        <taxon>Neoptera</taxon>
        <taxon>Endopterygota</taxon>
        <taxon>Lepidoptera</taxon>
        <taxon>Glossata</taxon>
        <taxon>Ditrysia</taxon>
        <taxon>Noctuoidea</taxon>
        <taxon>Noctuidae</taxon>
        <taxon>Amphipyrinae</taxon>
        <taxon>Spodoptera</taxon>
    </lineage>
</organism>
<reference evidence="1" key="1">
    <citation type="submission" date="2016-07" db="EMBL/GenBank/DDBJ databases">
        <authorList>
            <person name="Bretaudeau A."/>
        </authorList>
    </citation>
    <scope>NUCLEOTIDE SEQUENCE</scope>
    <source>
        <strain evidence="1">Rice</strain>
        <tissue evidence="1">Whole body</tissue>
    </source>
</reference>